<keyword evidence="1" id="KW-0472">Membrane</keyword>
<protein>
    <recommendedName>
        <fullName evidence="4">DUF5668 domain-containing protein</fullName>
    </recommendedName>
</protein>
<reference evidence="2 3" key="1">
    <citation type="submission" date="2018-04" db="EMBL/GenBank/DDBJ databases">
        <title>Camelliibacillus theae gen. nov., sp. nov., isolated from Pu'er tea.</title>
        <authorList>
            <person name="Niu L."/>
        </authorList>
    </citation>
    <scope>NUCLEOTIDE SEQUENCE [LARGE SCALE GENOMIC DNA]</scope>
    <source>
        <strain evidence="2 3">T8</strain>
    </source>
</reference>
<dbReference type="Proteomes" id="UP000245998">
    <property type="component" value="Unassembled WGS sequence"/>
</dbReference>
<dbReference type="EMBL" id="QCZG01000059">
    <property type="protein sequence ID" value="PWA06393.1"/>
    <property type="molecule type" value="Genomic_DNA"/>
</dbReference>
<feature type="transmembrane region" description="Helical" evidence="1">
    <location>
        <begin position="35"/>
        <end position="52"/>
    </location>
</feature>
<gene>
    <name evidence="2" type="ORF">DCC39_17435</name>
</gene>
<keyword evidence="1" id="KW-1133">Transmembrane helix</keyword>
<name>A0A2U1JNC5_9BACI</name>
<keyword evidence="1" id="KW-0812">Transmembrane</keyword>
<accession>A0A2U1JNC5</accession>
<comment type="caution">
    <text evidence="2">The sequence shown here is derived from an EMBL/GenBank/DDBJ whole genome shotgun (WGS) entry which is preliminary data.</text>
</comment>
<evidence type="ECO:0000256" key="1">
    <source>
        <dbReference type="SAM" id="Phobius"/>
    </source>
</evidence>
<evidence type="ECO:0008006" key="4">
    <source>
        <dbReference type="Google" id="ProtNLM"/>
    </source>
</evidence>
<sequence>MRNHHIFIGILLLGVGLFFFLDSLHVTFIQTLLDWQFILIVIGIAFLAHGFLGKEAASFFPGTLLLGLGIHFFAAANVEFWPKSWGMYTLIVGVAFLVQYFKTKKGGFLTACILIMISLLELFYANFQLILMKVETLFKGFWPILLIGLGLYFLFFKKK</sequence>
<feature type="transmembrane region" description="Helical" evidence="1">
    <location>
        <begin position="59"/>
        <end position="78"/>
    </location>
</feature>
<keyword evidence="3" id="KW-1185">Reference proteome</keyword>
<dbReference type="OrthoDB" id="2989824at2"/>
<feature type="transmembrane region" description="Helical" evidence="1">
    <location>
        <begin position="137"/>
        <end position="156"/>
    </location>
</feature>
<dbReference type="RefSeq" id="WP_116556170.1">
    <property type="nucleotide sequence ID" value="NZ_QCZG01000059.1"/>
</dbReference>
<proteinExistence type="predicted"/>
<feature type="transmembrane region" description="Helical" evidence="1">
    <location>
        <begin position="7"/>
        <end position="29"/>
    </location>
</feature>
<feature type="transmembrane region" description="Helical" evidence="1">
    <location>
        <begin position="108"/>
        <end position="131"/>
    </location>
</feature>
<evidence type="ECO:0000313" key="3">
    <source>
        <dbReference type="Proteomes" id="UP000245998"/>
    </source>
</evidence>
<dbReference type="AlphaFoldDB" id="A0A2U1JNC5"/>
<organism evidence="2 3">
    <name type="scientific">Pueribacillus theae</name>
    <dbReference type="NCBI Taxonomy" id="2171751"/>
    <lineage>
        <taxon>Bacteria</taxon>
        <taxon>Bacillati</taxon>
        <taxon>Bacillota</taxon>
        <taxon>Bacilli</taxon>
        <taxon>Bacillales</taxon>
        <taxon>Bacillaceae</taxon>
        <taxon>Pueribacillus</taxon>
    </lineage>
</organism>
<feature type="transmembrane region" description="Helical" evidence="1">
    <location>
        <begin position="84"/>
        <end position="101"/>
    </location>
</feature>
<evidence type="ECO:0000313" key="2">
    <source>
        <dbReference type="EMBL" id="PWA06393.1"/>
    </source>
</evidence>